<dbReference type="Proteomes" id="UP001174136">
    <property type="component" value="Unassembled WGS sequence"/>
</dbReference>
<keyword evidence="3" id="KW-1185">Reference proteome</keyword>
<protein>
    <submittedName>
        <fullName evidence="2">Uncharacterized protein</fullName>
    </submittedName>
</protein>
<reference evidence="2" key="1">
    <citation type="journal article" date="2023" name="Front. Mar. Sci.">
        <title>A new Merluccius polli reference genome to investigate the effects of global change in West African waters.</title>
        <authorList>
            <person name="Mateo J.L."/>
            <person name="Blanco-Fernandez C."/>
            <person name="Garcia-Vazquez E."/>
            <person name="Machado-Schiaffino G."/>
        </authorList>
    </citation>
    <scope>NUCLEOTIDE SEQUENCE</scope>
    <source>
        <strain evidence="2">C29</strain>
        <tissue evidence="2">Fin</tissue>
    </source>
</reference>
<sequence>MIYPDFTESQLSDVMACTRNAWRSEIGNVNWEIQLFLNAAYSETMTLDRNKEDGSLGSKGQTVNKGESLEDTGTTSMSALFIMESDDGRPHSVKPASWQGAAEVFPEVSETRI</sequence>
<gene>
    <name evidence="2" type="ORF">N1851_030814</name>
</gene>
<dbReference type="AlphaFoldDB" id="A0AA47M4Z0"/>
<evidence type="ECO:0000313" key="2">
    <source>
        <dbReference type="EMBL" id="KAK0133679.1"/>
    </source>
</evidence>
<organism evidence="2 3">
    <name type="scientific">Merluccius polli</name>
    <name type="common">Benguela hake</name>
    <name type="synonym">Merluccius cadenati</name>
    <dbReference type="NCBI Taxonomy" id="89951"/>
    <lineage>
        <taxon>Eukaryota</taxon>
        <taxon>Metazoa</taxon>
        <taxon>Chordata</taxon>
        <taxon>Craniata</taxon>
        <taxon>Vertebrata</taxon>
        <taxon>Euteleostomi</taxon>
        <taxon>Actinopterygii</taxon>
        <taxon>Neopterygii</taxon>
        <taxon>Teleostei</taxon>
        <taxon>Neoteleostei</taxon>
        <taxon>Acanthomorphata</taxon>
        <taxon>Zeiogadaria</taxon>
        <taxon>Gadariae</taxon>
        <taxon>Gadiformes</taxon>
        <taxon>Gadoidei</taxon>
        <taxon>Merlucciidae</taxon>
        <taxon>Merluccius</taxon>
    </lineage>
</organism>
<feature type="region of interest" description="Disordered" evidence="1">
    <location>
        <begin position="86"/>
        <end position="113"/>
    </location>
</feature>
<feature type="region of interest" description="Disordered" evidence="1">
    <location>
        <begin position="49"/>
        <end position="72"/>
    </location>
</feature>
<evidence type="ECO:0000313" key="3">
    <source>
        <dbReference type="Proteomes" id="UP001174136"/>
    </source>
</evidence>
<feature type="compositionally biased region" description="Polar residues" evidence="1">
    <location>
        <begin position="58"/>
        <end position="72"/>
    </location>
</feature>
<accession>A0AA47M4Z0</accession>
<comment type="caution">
    <text evidence="2">The sequence shown here is derived from an EMBL/GenBank/DDBJ whole genome shotgun (WGS) entry which is preliminary data.</text>
</comment>
<evidence type="ECO:0000256" key="1">
    <source>
        <dbReference type="SAM" id="MobiDB-lite"/>
    </source>
</evidence>
<dbReference type="EMBL" id="JAOPHQ010005976">
    <property type="protein sequence ID" value="KAK0133679.1"/>
    <property type="molecule type" value="Genomic_DNA"/>
</dbReference>
<proteinExistence type="predicted"/>
<name>A0AA47M4Z0_MERPO</name>